<dbReference type="Proteomes" id="UP001049518">
    <property type="component" value="Chromosome"/>
</dbReference>
<dbReference type="EMBL" id="CP059572">
    <property type="protein sequence ID" value="QXJ24051.1"/>
    <property type="molecule type" value="Genomic_DNA"/>
</dbReference>
<evidence type="ECO:0008006" key="3">
    <source>
        <dbReference type="Google" id="ProtNLM"/>
    </source>
</evidence>
<evidence type="ECO:0000313" key="1">
    <source>
        <dbReference type="EMBL" id="QXJ24051.1"/>
    </source>
</evidence>
<dbReference type="Gene3D" id="3.40.50.300">
    <property type="entry name" value="P-loop containing nucleotide triphosphate hydrolases"/>
    <property type="match status" value="1"/>
</dbReference>
<proteinExistence type="predicted"/>
<name>A0ABX8QYZ5_9ACTN</name>
<evidence type="ECO:0000313" key="2">
    <source>
        <dbReference type="Proteomes" id="UP001049518"/>
    </source>
</evidence>
<accession>A0ABX8QYZ5</accession>
<protein>
    <recommendedName>
        <fullName evidence="3">NACHT domain-containing protein</fullName>
    </recommendedName>
</protein>
<dbReference type="InterPro" id="IPR027417">
    <property type="entry name" value="P-loop_NTPase"/>
</dbReference>
<sequence length="217" mass="23568">MRALAARGHLLPVLDGLDELPEPAQTEVIGALNRSLGGDDQLILTSRTAEFTDAVTGAGDVITSAVVLESRPLDSMVAADYLASCLPPEPGPHWQHTLTTLRHAPLPGRRPPGYPAAAVADVAETPLGLWLLRTVYITPGADPSRLIDLARFPTASALRAHLFDRLIPALITARPPGDNPAEPFRPRRRHDPEQVRRWLGYLAHHLTRQATPTRDLA</sequence>
<keyword evidence="2" id="KW-1185">Reference proteome</keyword>
<reference evidence="1" key="1">
    <citation type="submission" date="2020-07" db="EMBL/GenBank/DDBJ databases">
        <authorList>
            <person name="Tarantini F.S."/>
            <person name="Hong K.W."/>
            <person name="Chan K.G."/>
        </authorList>
    </citation>
    <scope>NUCLEOTIDE SEQUENCE</scope>
    <source>
        <strain evidence="1">32-07</strain>
    </source>
</reference>
<organism evidence="1 2">
    <name type="scientific">Actinomadura graeca</name>
    <dbReference type="NCBI Taxonomy" id="2750812"/>
    <lineage>
        <taxon>Bacteria</taxon>
        <taxon>Bacillati</taxon>
        <taxon>Actinomycetota</taxon>
        <taxon>Actinomycetes</taxon>
        <taxon>Streptosporangiales</taxon>
        <taxon>Thermomonosporaceae</taxon>
        <taxon>Actinomadura</taxon>
    </lineage>
</organism>
<gene>
    <name evidence="1" type="ORF">AGRA3207_005302</name>
</gene>
<dbReference type="RefSeq" id="WP_231329746.1">
    <property type="nucleotide sequence ID" value="NZ_CP059572.1"/>
</dbReference>